<name>A0ABD7HI30_9MYCO</name>
<dbReference type="Proteomes" id="UP000284557">
    <property type="component" value="Unassembled WGS sequence"/>
</dbReference>
<comment type="caution">
    <text evidence="1">The sequence shown here is derived from an EMBL/GenBank/DDBJ whole genome shotgun (WGS) entry which is preliminary data.</text>
</comment>
<gene>
    <name evidence="1" type="ORF">D2E76_24070</name>
</gene>
<reference evidence="1 2" key="1">
    <citation type="submission" date="2018-08" db="EMBL/GenBank/DDBJ databases">
        <title>Linezolid Resistance in Mycobacterium abscessus: MIC Distribution and Comprehensive Investigation of Resistance Mechanisms.</title>
        <authorList>
            <person name="Ye M."/>
            <person name="Xu L."/>
            <person name="Zou Y."/>
            <person name="Li B."/>
            <person name="Guo Q."/>
            <person name="Zhang Y."/>
            <person name="Zhan M."/>
            <person name="Xu B."/>
            <person name="Yu F."/>
            <person name="Zhang Z."/>
            <person name="Chu H."/>
        </authorList>
    </citation>
    <scope>NUCLEOTIDE SEQUENCE [LARGE SCALE GENOMIC DNA]</scope>
    <source>
        <strain evidence="1 2">G143</strain>
    </source>
</reference>
<sequence length="522" mass="57761">MSTACAERILGCTEPRIFTPPRRELTPQTSHGFACIAFAEQLLGLRLFPWQEWLLIHALELNEDGTYRFRFVIVEVARQNGKSLILLVLALWHLYALDSKMVIGTAQDLARAEKAWDEAVQWAEGDEELAHFIEKVDRGHPKMLRLAKTDETPWFRDYQVAAATRRGGRGFSGDLILLDELREHTNWESWAAVTNAMNARPRGQAWAFSNAGDAMSIVLRWLRTTAHQGLGWPDGDADAAVLGELDAEMEEYLAEHADEEMTGWFEWSAPPKAKRTDRQAWAQANPSMNHTEITEDCVTERAIAGALRGNPPHMFETEVLCRWVSMSDAGPFPESSWADTLDNTARPAEGSPRVVCVDVSWSRTHAYVARVGLDDDGKPVAGISADRSGTDWVIPWLVEHQDGFAAVVMQSNGAPVTSLIEDAKAEGLNVIEWGGADLGIATGKVWDHMNERTLRHLEHPGLDAAATSAAIKVLAQGAWVIDRAKSPTDAAPLQAVIGAVWGLETLEPESRSAYEDEELMIV</sequence>
<dbReference type="RefSeq" id="WP_065204128.1">
    <property type="nucleotide sequence ID" value="NZ_CP016192.1"/>
</dbReference>
<dbReference type="InterPro" id="IPR027417">
    <property type="entry name" value="P-loop_NTPase"/>
</dbReference>
<proteinExistence type="predicted"/>
<dbReference type="PANTHER" id="PTHR41287">
    <property type="match status" value="1"/>
</dbReference>
<dbReference type="Gene3D" id="3.40.50.300">
    <property type="entry name" value="P-loop containing nucleotide triphosphate hydrolases"/>
    <property type="match status" value="1"/>
</dbReference>
<organism evidence="1 2">
    <name type="scientific">Mycobacteroides abscessus</name>
    <dbReference type="NCBI Taxonomy" id="36809"/>
    <lineage>
        <taxon>Bacteria</taxon>
        <taxon>Bacillati</taxon>
        <taxon>Actinomycetota</taxon>
        <taxon>Actinomycetes</taxon>
        <taxon>Mycobacteriales</taxon>
        <taxon>Mycobacteriaceae</taxon>
        <taxon>Mycobacteroides</taxon>
    </lineage>
</organism>
<evidence type="ECO:0000313" key="2">
    <source>
        <dbReference type="Proteomes" id="UP000284557"/>
    </source>
</evidence>
<evidence type="ECO:0000313" key="1">
    <source>
        <dbReference type="EMBL" id="RIT32120.1"/>
    </source>
</evidence>
<dbReference type="AlphaFoldDB" id="A0ABD7HI30"/>
<dbReference type="InterPro" id="IPR005021">
    <property type="entry name" value="Terminase_largesu-like"/>
</dbReference>
<dbReference type="PANTHER" id="PTHR41287:SF1">
    <property type="entry name" value="PROTEIN YMFN"/>
    <property type="match status" value="1"/>
</dbReference>
<dbReference type="EMBL" id="QXBN01000026">
    <property type="protein sequence ID" value="RIT32120.1"/>
    <property type="molecule type" value="Genomic_DNA"/>
</dbReference>
<protein>
    <submittedName>
        <fullName evidence="1">Terminase</fullName>
    </submittedName>
</protein>
<accession>A0ABD7HI30</accession>